<evidence type="ECO:0000313" key="2">
    <source>
        <dbReference type="EMBL" id="EKC30086.1"/>
    </source>
</evidence>
<feature type="compositionally biased region" description="Basic and acidic residues" evidence="1">
    <location>
        <begin position="277"/>
        <end position="295"/>
    </location>
</feature>
<sequence>MFLYTVFTQMYMTNFTVHGGHRVLTQGAAYNILGAVPGVHGKTICRNTWLNKMDENLLELSENCENSLSRDTMPPLLMGTPPVVKKSILKPSQQDNLIQLCTPVHKGLKVKFETPHNVKKSTPTRFEDIRVLDEKENWSERTAVVTKAQHQEYLKMAHEIMLEVINKLPLEEKVEMETENSQIEDVSVDKNPQKDSAVLNEEEGESHQTEELRNSEGNEDKKTEEISVEPSSPPLPAAKGSYDIDFDNLDEVNPFVTKVAVQNSPVSKISSNLDQSSPKEDRKEEEGDDAERKESNTSLSELQSVKDNPFIRLIESPAIKDKKQGQLLDAIVAEQSDDIFSQSFEDIDPFQPKKQLMNSPDPTQKTNCSDSNPDGVKNSNVKDTDENVDPFATKTNVMNTPPKKKDDGIDGHFSTELENSQAEPMEVDDIADPFAIKSKVESSLGPMLEQEGTDPFQTKSKIVNKVANSLKVCEKPTENKENSINKNEESTSIKLGKNEFERDLMGSETSASPFSGLHASKLHNSSSILQDDPFKTPTGPAKKTPKKTCPFTMSEFGLCDDDFKPASSTLFSDPADFDVLEQFGTNKVIAESALSRLSLYVKFDPLVDLPVTECVASSWFVLVSVFFRSMRLLAVFDACYNTRKPRPAHHRKKKKKKTVAIMGCW</sequence>
<organism evidence="2">
    <name type="scientific">Magallana gigas</name>
    <name type="common">Pacific oyster</name>
    <name type="synonym">Crassostrea gigas</name>
    <dbReference type="NCBI Taxonomy" id="29159"/>
    <lineage>
        <taxon>Eukaryota</taxon>
        <taxon>Metazoa</taxon>
        <taxon>Spiralia</taxon>
        <taxon>Lophotrochozoa</taxon>
        <taxon>Mollusca</taxon>
        <taxon>Bivalvia</taxon>
        <taxon>Autobranchia</taxon>
        <taxon>Pteriomorphia</taxon>
        <taxon>Ostreida</taxon>
        <taxon>Ostreoidea</taxon>
        <taxon>Ostreidae</taxon>
        <taxon>Magallana</taxon>
    </lineage>
</organism>
<dbReference type="EMBL" id="JH818886">
    <property type="protein sequence ID" value="EKC30086.1"/>
    <property type="molecule type" value="Genomic_DNA"/>
</dbReference>
<proteinExistence type="predicted"/>
<feature type="compositionally biased region" description="Basic and acidic residues" evidence="1">
    <location>
        <begin position="205"/>
        <end position="225"/>
    </location>
</feature>
<dbReference type="InterPro" id="IPR057663">
    <property type="entry name" value="TACC3_Aurora-A_bind"/>
</dbReference>
<protein>
    <submittedName>
        <fullName evidence="2">Uncharacterized protein</fullName>
    </submittedName>
</protein>
<dbReference type="HOGENOM" id="CLU_412913_0_0_1"/>
<feature type="compositionally biased region" description="Polar residues" evidence="1">
    <location>
        <begin position="296"/>
        <end position="306"/>
    </location>
</feature>
<dbReference type="Pfam" id="PF25777">
    <property type="entry name" value="Aurora-A_bind_TACC3"/>
    <property type="match status" value="1"/>
</dbReference>
<reference evidence="2" key="1">
    <citation type="journal article" date="2012" name="Nature">
        <title>The oyster genome reveals stress adaptation and complexity of shell formation.</title>
        <authorList>
            <person name="Zhang G."/>
            <person name="Fang X."/>
            <person name="Guo X."/>
            <person name="Li L."/>
            <person name="Luo R."/>
            <person name="Xu F."/>
            <person name="Yang P."/>
            <person name="Zhang L."/>
            <person name="Wang X."/>
            <person name="Qi H."/>
            <person name="Xiong Z."/>
            <person name="Que H."/>
            <person name="Xie Y."/>
            <person name="Holland P.W."/>
            <person name="Paps J."/>
            <person name="Zhu Y."/>
            <person name="Wu F."/>
            <person name="Chen Y."/>
            <person name="Wang J."/>
            <person name="Peng C."/>
            <person name="Meng J."/>
            <person name="Yang L."/>
            <person name="Liu J."/>
            <person name="Wen B."/>
            <person name="Zhang N."/>
            <person name="Huang Z."/>
            <person name="Zhu Q."/>
            <person name="Feng Y."/>
            <person name="Mount A."/>
            <person name="Hedgecock D."/>
            <person name="Xu Z."/>
            <person name="Liu Y."/>
            <person name="Domazet-Loso T."/>
            <person name="Du Y."/>
            <person name="Sun X."/>
            <person name="Zhang S."/>
            <person name="Liu B."/>
            <person name="Cheng P."/>
            <person name="Jiang X."/>
            <person name="Li J."/>
            <person name="Fan D."/>
            <person name="Wang W."/>
            <person name="Fu W."/>
            <person name="Wang T."/>
            <person name="Wang B."/>
            <person name="Zhang J."/>
            <person name="Peng Z."/>
            <person name="Li Y."/>
            <person name="Li N."/>
            <person name="Wang J."/>
            <person name="Chen M."/>
            <person name="He Y."/>
            <person name="Tan F."/>
            <person name="Song X."/>
            <person name="Zheng Q."/>
            <person name="Huang R."/>
            <person name="Yang H."/>
            <person name="Du X."/>
            <person name="Chen L."/>
            <person name="Yang M."/>
            <person name="Gaffney P.M."/>
            <person name="Wang S."/>
            <person name="Luo L."/>
            <person name="She Z."/>
            <person name="Ming Y."/>
            <person name="Huang W."/>
            <person name="Zhang S."/>
            <person name="Huang B."/>
            <person name="Zhang Y."/>
            <person name="Qu T."/>
            <person name="Ni P."/>
            <person name="Miao G."/>
            <person name="Wang J."/>
            <person name="Wang Q."/>
            <person name="Steinberg C.E."/>
            <person name="Wang H."/>
            <person name="Li N."/>
            <person name="Qian L."/>
            <person name="Zhang G."/>
            <person name="Li Y."/>
            <person name="Yang H."/>
            <person name="Liu X."/>
            <person name="Wang J."/>
            <person name="Yin Y."/>
            <person name="Wang J."/>
        </authorList>
    </citation>
    <scope>NUCLEOTIDE SEQUENCE [LARGE SCALE GENOMIC DNA]</scope>
    <source>
        <strain evidence="2">05x7-T-G4-1.051#20</strain>
    </source>
</reference>
<dbReference type="InParanoid" id="K1R823"/>
<feature type="region of interest" description="Disordered" evidence="1">
    <location>
        <begin position="176"/>
        <end position="242"/>
    </location>
</feature>
<name>K1R823_MAGGI</name>
<feature type="compositionally biased region" description="Low complexity" evidence="1">
    <location>
        <begin position="535"/>
        <end position="546"/>
    </location>
</feature>
<feature type="compositionally biased region" description="Polar residues" evidence="1">
    <location>
        <begin position="356"/>
        <end position="379"/>
    </location>
</feature>
<feature type="region of interest" description="Disordered" evidence="1">
    <location>
        <begin position="527"/>
        <end position="546"/>
    </location>
</feature>
<accession>K1R823</accession>
<feature type="compositionally biased region" description="Basic and acidic residues" evidence="1">
    <location>
        <begin position="403"/>
        <end position="415"/>
    </location>
</feature>
<gene>
    <name evidence="2" type="ORF">CGI_10009605</name>
</gene>
<feature type="region of interest" description="Disordered" evidence="1">
    <location>
        <begin position="261"/>
        <end position="306"/>
    </location>
</feature>
<feature type="region of interest" description="Disordered" evidence="1">
    <location>
        <begin position="474"/>
        <end position="496"/>
    </location>
</feature>
<evidence type="ECO:0000256" key="1">
    <source>
        <dbReference type="SAM" id="MobiDB-lite"/>
    </source>
</evidence>
<dbReference type="AlphaFoldDB" id="K1R823"/>
<feature type="region of interest" description="Disordered" evidence="1">
    <location>
        <begin position="342"/>
        <end position="426"/>
    </location>
</feature>
<feature type="compositionally biased region" description="Polar residues" evidence="1">
    <location>
        <begin position="261"/>
        <end position="276"/>
    </location>
</feature>